<dbReference type="GO" id="GO:0071949">
    <property type="term" value="F:FAD binding"/>
    <property type="evidence" value="ECO:0007669"/>
    <property type="project" value="InterPro"/>
</dbReference>
<keyword evidence="3" id="KW-0285">Flavoprotein</keyword>
<evidence type="ECO:0000259" key="6">
    <source>
        <dbReference type="PROSITE" id="PS51387"/>
    </source>
</evidence>
<comment type="similarity">
    <text evidence="2">Belongs to the FAD-binding oxidoreductase/transferase type 4 family.</text>
</comment>
<sequence length="461" mass="48285">MQLIHDTPASSSDGFVSELAALLPAGVVSVEGADLEAARADKCGHRAQGRPICVIHASSVEDVQATLRFANERRIPVVPRGAGSGLAGGANTGTGEISLSLARMTRILEVNAADQLAVVEPGILNADLNAQLLEHGMWWAPDPASKAISSVGGNIATNAGGLLCTKYGVTREAVLALDVVLANGELIKVGHRTVKGVTGLDLAALMIGSEGTLGVIVGATVKLRPLVPGTVWTLGAFFPDERSAASACAAVTAAHQRPAIMELVSRVAVRMLARYTGDPMEGAFVLIQTDDNDAADVAEKIEAILLEHGGKVSRTDDPARADHLVQVRRQVHFAYESFGNVLVEDVAVPRSRLADMFDACNAIAEKYDVVIPISAHAGDGNLHPTFVFDGAEPSEAVWAAADEMFTTAIELGGTLTGEHGIGILKSRWLGQELGGTQLELQRQIKAVFDPNGILNPGKVFG</sequence>
<organism evidence="7 8">
    <name type="scientific">Parenemella sanctibonifatiensis</name>
    <dbReference type="NCBI Taxonomy" id="2016505"/>
    <lineage>
        <taxon>Bacteria</taxon>
        <taxon>Bacillati</taxon>
        <taxon>Actinomycetota</taxon>
        <taxon>Actinomycetes</taxon>
        <taxon>Propionibacteriales</taxon>
        <taxon>Propionibacteriaceae</taxon>
        <taxon>Parenemella</taxon>
    </lineage>
</organism>
<evidence type="ECO:0000256" key="4">
    <source>
        <dbReference type="ARBA" id="ARBA00022827"/>
    </source>
</evidence>
<dbReference type="InterPro" id="IPR004113">
    <property type="entry name" value="FAD-bd_oxidored_4_C"/>
</dbReference>
<dbReference type="EMBL" id="NMVI01000023">
    <property type="protein sequence ID" value="OYN85854.1"/>
    <property type="molecule type" value="Genomic_DNA"/>
</dbReference>
<comment type="cofactor">
    <cofactor evidence="1">
        <name>FAD</name>
        <dbReference type="ChEBI" id="CHEBI:57692"/>
    </cofactor>
</comment>
<evidence type="ECO:0000256" key="3">
    <source>
        <dbReference type="ARBA" id="ARBA00022630"/>
    </source>
</evidence>
<evidence type="ECO:0000256" key="5">
    <source>
        <dbReference type="ARBA" id="ARBA00023002"/>
    </source>
</evidence>
<evidence type="ECO:0000256" key="1">
    <source>
        <dbReference type="ARBA" id="ARBA00001974"/>
    </source>
</evidence>
<dbReference type="Gene3D" id="3.30.465.10">
    <property type="match status" value="1"/>
</dbReference>
<dbReference type="Gene3D" id="3.30.70.2740">
    <property type="match status" value="1"/>
</dbReference>
<dbReference type="PROSITE" id="PS51387">
    <property type="entry name" value="FAD_PCMH"/>
    <property type="match status" value="1"/>
</dbReference>
<dbReference type="InterPro" id="IPR036318">
    <property type="entry name" value="FAD-bd_PCMH-like_sf"/>
</dbReference>
<dbReference type="FunFam" id="1.10.45.10:FF:000001">
    <property type="entry name" value="D-lactate dehydrogenase mitochondrial"/>
    <property type="match status" value="1"/>
</dbReference>
<dbReference type="InterPro" id="IPR006094">
    <property type="entry name" value="Oxid_FAD_bind_N"/>
</dbReference>
<comment type="caution">
    <text evidence="7">The sequence shown here is derived from an EMBL/GenBank/DDBJ whole genome shotgun (WGS) entry which is preliminary data.</text>
</comment>
<dbReference type="RefSeq" id="WP_094451288.1">
    <property type="nucleotide sequence ID" value="NZ_NMVI01000023.1"/>
</dbReference>
<name>A0A255E2T0_9ACTN</name>
<accession>A0A255E2T0</accession>
<dbReference type="Pfam" id="PF02913">
    <property type="entry name" value="FAD-oxidase_C"/>
    <property type="match status" value="1"/>
</dbReference>
<dbReference type="SUPFAM" id="SSF55103">
    <property type="entry name" value="FAD-linked oxidases, C-terminal domain"/>
    <property type="match status" value="1"/>
</dbReference>
<dbReference type="InterPro" id="IPR016164">
    <property type="entry name" value="FAD-linked_Oxase-like_C"/>
</dbReference>
<reference evidence="7 8" key="1">
    <citation type="submission" date="2017-07" db="EMBL/GenBank/DDBJ databases">
        <title>Draft whole genome sequences of clinical Proprionibacteriaceae strains.</title>
        <authorList>
            <person name="Bernier A.-M."/>
            <person name="Bernard K."/>
            <person name="Domingo M.-C."/>
        </authorList>
    </citation>
    <scope>NUCLEOTIDE SEQUENCE [LARGE SCALE GENOMIC DNA]</scope>
    <source>
        <strain evidence="7 8">NML 160184</strain>
    </source>
</reference>
<evidence type="ECO:0000256" key="2">
    <source>
        <dbReference type="ARBA" id="ARBA00008000"/>
    </source>
</evidence>
<dbReference type="Proteomes" id="UP000216533">
    <property type="component" value="Unassembled WGS sequence"/>
</dbReference>
<dbReference type="FunFam" id="3.30.70.2740:FF:000001">
    <property type="entry name" value="D-lactate dehydrogenase mitochondrial"/>
    <property type="match status" value="1"/>
</dbReference>
<dbReference type="Gene3D" id="1.10.45.10">
    <property type="entry name" value="Vanillyl-alcohol Oxidase, Chain A, domain 4"/>
    <property type="match status" value="1"/>
</dbReference>
<dbReference type="GO" id="GO:0016491">
    <property type="term" value="F:oxidoreductase activity"/>
    <property type="evidence" value="ECO:0007669"/>
    <property type="project" value="UniProtKB-KW"/>
</dbReference>
<proteinExistence type="inferred from homology"/>
<keyword evidence="4" id="KW-0274">FAD</keyword>
<dbReference type="PANTHER" id="PTHR42934">
    <property type="entry name" value="GLYCOLATE OXIDASE SUBUNIT GLCD"/>
    <property type="match status" value="1"/>
</dbReference>
<evidence type="ECO:0000313" key="7">
    <source>
        <dbReference type="EMBL" id="OYN85854.1"/>
    </source>
</evidence>
<keyword evidence="5" id="KW-0560">Oxidoreductase</keyword>
<dbReference type="InterPro" id="IPR016171">
    <property type="entry name" value="Vanillyl_alc_oxidase_C-sub2"/>
</dbReference>
<dbReference type="InterPro" id="IPR051914">
    <property type="entry name" value="FAD-linked_OxidoTrans_Type4"/>
</dbReference>
<gene>
    <name evidence="7" type="ORF">CGZ92_10210</name>
</gene>
<feature type="domain" description="FAD-binding PCMH-type" evidence="6">
    <location>
        <begin position="47"/>
        <end position="226"/>
    </location>
</feature>
<protein>
    <submittedName>
        <fullName evidence="7">FAD-binding oxidoreductase</fullName>
    </submittedName>
</protein>
<dbReference type="InterPro" id="IPR016169">
    <property type="entry name" value="FAD-bd_PCMH_sub2"/>
</dbReference>
<dbReference type="InterPro" id="IPR016166">
    <property type="entry name" value="FAD-bd_PCMH"/>
</dbReference>
<dbReference type="AlphaFoldDB" id="A0A255E2T0"/>
<evidence type="ECO:0000313" key="8">
    <source>
        <dbReference type="Proteomes" id="UP000216533"/>
    </source>
</evidence>
<dbReference type="SUPFAM" id="SSF56176">
    <property type="entry name" value="FAD-binding/transporter-associated domain-like"/>
    <property type="match status" value="1"/>
</dbReference>
<dbReference type="PANTHER" id="PTHR42934:SF2">
    <property type="entry name" value="GLYCOLATE OXIDASE SUBUNIT GLCD"/>
    <property type="match status" value="1"/>
</dbReference>
<dbReference type="Pfam" id="PF01565">
    <property type="entry name" value="FAD_binding_4"/>
    <property type="match status" value="1"/>
</dbReference>